<dbReference type="AlphaFoldDB" id="A0A2I0QV54"/>
<feature type="domain" description="Alkyl hydroperoxide reductase subunit C/ Thiol specific antioxidant" evidence="5">
    <location>
        <begin position="2"/>
        <end position="69"/>
    </location>
</feature>
<dbReference type="Gene3D" id="3.40.30.10">
    <property type="entry name" value="Glutaredoxin"/>
    <property type="match status" value="1"/>
</dbReference>
<accession>A0A2I0QV54</accession>
<dbReference type="GO" id="GO:0008379">
    <property type="term" value="F:thioredoxin peroxidase activity"/>
    <property type="evidence" value="ECO:0007669"/>
    <property type="project" value="TreeGrafter"/>
</dbReference>
<dbReference type="GO" id="GO:0045454">
    <property type="term" value="P:cell redox homeostasis"/>
    <property type="evidence" value="ECO:0007669"/>
    <property type="project" value="TreeGrafter"/>
</dbReference>
<keyword evidence="2" id="KW-0560">Oxidoreductase</keyword>
<dbReference type="GO" id="GO:0042744">
    <property type="term" value="P:hydrogen peroxide catabolic process"/>
    <property type="evidence" value="ECO:0007669"/>
    <property type="project" value="TreeGrafter"/>
</dbReference>
<dbReference type="GO" id="GO:0033554">
    <property type="term" value="P:cellular response to stress"/>
    <property type="evidence" value="ECO:0007669"/>
    <property type="project" value="TreeGrafter"/>
</dbReference>
<dbReference type="GO" id="GO:0005829">
    <property type="term" value="C:cytosol"/>
    <property type="evidence" value="ECO:0007669"/>
    <property type="project" value="TreeGrafter"/>
</dbReference>
<dbReference type="PANTHER" id="PTHR10681">
    <property type="entry name" value="THIOREDOXIN PEROXIDASE"/>
    <property type="match status" value="1"/>
</dbReference>
<evidence type="ECO:0000256" key="4">
    <source>
        <dbReference type="ARBA" id="ARBA00037420"/>
    </source>
</evidence>
<evidence type="ECO:0000256" key="1">
    <source>
        <dbReference type="ARBA" id="ARBA00009796"/>
    </source>
</evidence>
<dbReference type="InterPro" id="IPR036249">
    <property type="entry name" value="Thioredoxin-like_sf"/>
</dbReference>
<organism evidence="7 8">
    <name type="scientific">Halalkalibacillus sediminis</name>
    <dbReference type="NCBI Taxonomy" id="2018042"/>
    <lineage>
        <taxon>Bacteria</taxon>
        <taxon>Bacillati</taxon>
        <taxon>Bacillota</taxon>
        <taxon>Bacilli</taxon>
        <taxon>Bacillales</taxon>
        <taxon>Bacillaceae</taxon>
        <taxon>Halalkalibacillus</taxon>
    </lineage>
</organism>
<sequence length="123" mass="13556">MNVEVLGISTDSVYSHKVFKDISPSASQVQYPLISDRNQMISRAYRALDENAGVASRTTVIIDPSGEIVSKVTYPREVGRNSYELLRLLQAIQFGRETGLGVPANWMPGMPGIERSTEDIGKI</sequence>
<comment type="function">
    <text evidence="4">Thiol-specific peroxidase that catalyzes the reduction of hydrogen peroxide and organic hydroperoxides to water and alcohols, respectively. Plays a role in cell protection against oxidative stress by detoxifying peroxides.</text>
</comment>
<evidence type="ECO:0000259" key="5">
    <source>
        <dbReference type="Pfam" id="PF00578"/>
    </source>
</evidence>
<dbReference type="SUPFAM" id="SSF52833">
    <property type="entry name" value="Thioredoxin-like"/>
    <property type="match status" value="1"/>
</dbReference>
<dbReference type="PANTHER" id="PTHR10681:SF128">
    <property type="entry name" value="THIOREDOXIN-DEPENDENT PEROXIDE REDUCTASE, MITOCHONDRIAL"/>
    <property type="match status" value="1"/>
</dbReference>
<evidence type="ECO:0000256" key="2">
    <source>
        <dbReference type="ARBA" id="ARBA00023002"/>
    </source>
</evidence>
<dbReference type="GO" id="GO:0006979">
    <property type="term" value="P:response to oxidative stress"/>
    <property type="evidence" value="ECO:0007669"/>
    <property type="project" value="TreeGrafter"/>
</dbReference>
<dbReference type="EMBL" id="PJNH01000001">
    <property type="protein sequence ID" value="PKR78215.1"/>
    <property type="molecule type" value="Genomic_DNA"/>
</dbReference>
<dbReference type="Proteomes" id="UP000243524">
    <property type="component" value="Unassembled WGS sequence"/>
</dbReference>
<dbReference type="InterPro" id="IPR000866">
    <property type="entry name" value="AhpC/TSA"/>
</dbReference>
<gene>
    <name evidence="7" type="ORF">CEY16_00195</name>
</gene>
<evidence type="ECO:0000313" key="8">
    <source>
        <dbReference type="Proteomes" id="UP000243524"/>
    </source>
</evidence>
<keyword evidence="8" id="KW-1185">Reference proteome</keyword>
<comment type="caution">
    <text evidence="7">The sequence shown here is derived from an EMBL/GenBank/DDBJ whole genome shotgun (WGS) entry which is preliminary data.</text>
</comment>
<comment type="similarity">
    <text evidence="1">Belongs to the peroxiredoxin family. AhpC/Prx1 subfamily.</text>
</comment>
<dbReference type="OrthoDB" id="9812811at2"/>
<name>A0A2I0QV54_9BACI</name>
<evidence type="ECO:0000313" key="7">
    <source>
        <dbReference type="EMBL" id="PKR78215.1"/>
    </source>
</evidence>
<dbReference type="InterPro" id="IPR019479">
    <property type="entry name" value="Peroxiredoxin_C"/>
</dbReference>
<evidence type="ECO:0000259" key="6">
    <source>
        <dbReference type="Pfam" id="PF10417"/>
    </source>
</evidence>
<protein>
    <submittedName>
        <fullName evidence="7">Alkyl hydroperoxide reductase</fullName>
    </submittedName>
</protein>
<proteinExistence type="inferred from homology"/>
<dbReference type="Pfam" id="PF10417">
    <property type="entry name" value="1-cysPrx_C"/>
    <property type="match status" value="1"/>
</dbReference>
<evidence type="ECO:0000256" key="3">
    <source>
        <dbReference type="ARBA" id="ARBA00023157"/>
    </source>
</evidence>
<dbReference type="InterPro" id="IPR050217">
    <property type="entry name" value="Peroxiredoxin"/>
</dbReference>
<keyword evidence="3" id="KW-1015">Disulfide bond</keyword>
<feature type="domain" description="Peroxiredoxin C-terminal" evidence="6">
    <location>
        <begin position="91"/>
        <end position="118"/>
    </location>
</feature>
<dbReference type="Pfam" id="PF00578">
    <property type="entry name" value="AhpC-TSA"/>
    <property type="match status" value="1"/>
</dbReference>
<reference evidence="7 8" key="1">
    <citation type="submission" date="2017-06" db="EMBL/GenBank/DDBJ databases">
        <title>the draft geome sequence of Illustriluteabacillus marina B3227.</title>
        <authorList>
            <person name="He R.-H."/>
            <person name="Du Z.-J."/>
        </authorList>
    </citation>
    <scope>NUCLEOTIDE SEQUENCE [LARGE SCALE GENOMIC DNA]</scope>
    <source>
        <strain evidence="7 8">B3227</strain>
    </source>
</reference>